<dbReference type="Gene3D" id="3.30.565.10">
    <property type="entry name" value="Histidine kinase-like ATPase, C-terminal domain"/>
    <property type="match status" value="1"/>
</dbReference>
<evidence type="ECO:0000256" key="4">
    <source>
        <dbReference type="ARBA" id="ARBA00022679"/>
    </source>
</evidence>
<dbReference type="PANTHER" id="PTHR43065:SF10">
    <property type="entry name" value="PEROXIDE STRESS-ACTIVATED HISTIDINE KINASE MAK3"/>
    <property type="match status" value="1"/>
</dbReference>
<dbReference type="InterPro" id="IPR036890">
    <property type="entry name" value="HATPase_C_sf"/>
</dbReference>
<gene>
    <name evidence="11" type="ORF">ENV54_05450</name>
</gene>
<evidence type="ECO:0000256" key="5">
    <source>
        <dbReference type="ARBA" id="ARBA00022741"/>
    </source>
</evidence>
<dbReference type="PANTHER" id="PTHR43065">
    <property type="entry name" value="SENSOR HISTIDINE KINASE"/>
    <property type="match status" value="1"/>
</dbReference>
<keyword evidence="8" id="KW-0902">Two-component regulatory system</keyword>
<dbReference type="PROSITE" id="PS50109">
    <property type="entry name" value="HIS_KIN"/>
    <property type="match status" value="1"/>
</dbReference>
<dbReference type="Pfam" id="PF00512">
    <property type="entry name" value="HisKA"/>
    <property type="match status" value="1"/>
</dbReference>
<comment type="caution">
    <text evidence="11">The sequence shown here is derived from an EMBL/GenBank/DDBJ whole genome shotgun (WGS) entry which is preliminary data.</text>
</comment>
<keyword evidence="5" id="KW-0547">Nucleotide-binding</keyword>
<dbReference type="InterPro" id="IPR005467">
    <property type="entry name" value="His_kinase_dom"/>
</dbReference>
<sequence length="484" mass="54782">MTEGRPAPMSADGPFRLLKYFILSGFVVIVAVTLVLTGFLYTRSVDTLVKSAENYARLLAENLNYNIFVGFYSPLKARGVPMDLKKWDQFGALDSLIKDFTYGLKIQRIKIVDRQRKIIYSTEYDLIGKYEPEDSPVDEVFSGKSVTRVRQQNVIGSSWQSSVLADTFYPLREWTGNYWMLGVIYGVIEITQDVTDQYRVVQRSIIVIMLVAVGLMVFLFVMLTLIVRRGERILLERAKRQKMLEEQLQQSEKLASIGQMVAILAHEIRNPLGIIKSSAEVLAKKENPDQSRLKKLSGVIVEEATRLSNVLSDFLEFARPKLPQLRPTSMSELLHRVKRNLEQELKARDITWTMEDNGDPELVFQGDPDLLYQAFLNIVMNAFAAMEKGGAIKVSMGADSENIWVDFLDSGKGIKEEHLGKIFTPFFTTHQMGTGLGLSVVHNIVTAHGGRLEVESEYGQWTKFRVILPRNGTSALLQEQRVTA</sequence>
<name>A0A7C4ARC0_9BACT</name>
<evidence type="ECO:0000256" key="2">
    <source>
        <dbReference type="ARBA" id="ARBA00012438"/>
    </source>
</evidence>
<feature type="domain" description="Histidine kinase" evidence="10">
    <location>
        <begin position="263"/>
        <end position="472"/>
    </location>
</feature>
<dbReference type="EC" id="2.7.13.3" evidence="2"/>
<feature type="transmembrane region" description="Helical" evidence="9">
    <location>
        <begin position="205"/>
        <end position="227"/>
    </location>
</feature>
<evidence type="ECO:0000256" key="3">
    <source>
        <dbReference type="ARBA" id="ARBA00022553"/>
    </source>
</evidence>
<organism evidence="11">
    <name type="scientific">Desulfomonile tiedjei</name>
    <dbReference type="NCBI Taxonomy" id="2358"/>
    <lineage>
        <taxon>Bacteria</taxon>
        <taxon>Pseudomonadati</taxon>
        <taxon>Thermodesulfobacteriota</taxon>
        <taxon>Desulfomonilia</taxon>
        <taxon>Desulfomonilales</taxon>
        <taxon>Desulfomonilaceae</taxon>
        <taxon>Desulfomonile</taxon>
    </lineage>
</organism>
<dbReference type="Gene3D" id="1.10.287.130">
    <property type="match status" value="1"/>
</dbReference>
<keyword evidence="9" id="KW-1133">Transmembrane helix</keyword>
<accession>A0A7C4ARC0</accession>
<dbReference type="InterPro" id="IPR036097">
    <property type="entry name" value="HisK_dim/P_sf"/>
</dbReference>
<dbReference type="GO" id="GO:0000155">
    <property type="term" value="F:phosphorelay sensor kinase activity"/>
    <property type="evidence" value="ECO:0007669"/>
    <property type="project" value="InterPro"/>
</dbReference>
<dbReference type="SUPFAM" id="SSF47384">
    <property type="entry name" value="Homodimeric domain of signal transducing histidine kinase"/>
    <property type="match status" value="1"/>
</dbReference>
<evidence type="ECO:0000256" key="9">
    <source>
        <dbReference type="SAM" id="Phobius"/>
    </source>
</evidence>
<reference evidence="11" key="1">
    <citation type="journal article" date="2020" name="mSystems">
        <title>Genome- and Community-Level Interaction Insights into Carbon Utilization and Element Cycling Functions of Hydrothermarchaeota in Hydrothermal Sediment.</title>
        <authorList>
            <person name="Zhou Z."/>
            <person name="Liu Y."/>
            <person name="Xu W."/>
            <person name="Pan J."/>
            <person name="Luo Z.H."/>
            <person name="Li M."/>
        </authorList>
    </citation>
    <scope>NUCLEOTIDE SEQUENCE [LARGE SCALE GENOMIC DNA]</scope>
    <source>
        <strain evidence="11">SpSt-769</strain>
    </source>
</reference>
<keyword evidence="6" id="KW-0418">Kinase</keyword>
<comment type="catalytic activity">
    <reaction evidence="1">
        <text>ATP + protein L-histidine = ADP + protein N-phospho-L-histidine.</text>
        <dbReference type="EC" id="2.7.13.3"/>
    </reaction>
</comment>
<feature type="transmembrane region" description="Helical" evidence="9">
    <location>
        <begin position="20"/>
        <end position="41"/>
    </location>
</feature>
<dbReference type="CDD" id="cd00082">
    <property type="entry name" value="HisKA"/>
    <property type="match status" value="1"/>
</dbReference>
<proteinExistence type="predicted"/>
<keyword evidence="9" id="KW-0812">Transmembrane</keyword>
<evidence type="ECO:0000256" key="8">
    <source>
        <dbReference type="ARBA" id="ARBA00023012"/>
    </source>
</evidence>
<evidence type="ECO:0000256" key="7">
    <source>
        <dbReference type="ARBA" id="ARBA00022840"/>
    </source>
</evidence>
<evidence type="ECO:0000256" key="6">
    <source>
        <dbReference type="ARBA" id="ARBA00022777"/>
    </source>
</evidence>
<evidence type="ECO:0000259" key="10">
    <source>
        <dbReference type="PROSITE" id="PS50109"/>
    </source>
</evidence>
<dbReference type="SMART" id="SM00388">
    <property type="entry name" value="HisKA"/>
    <property type="match status" value="1"/>
</dbReference>
<dbReference type="GO" id="GO:0005524">
    <property type="term" value="F:ATP binding"/>
    <property type="evidence" value="ECO:0007669"/>
    <property type="project" value="UniProtKB-KW"/>
</dbReference>
<dbReference type="InterPro" id="IPR003594">
    <property type="entry name" value="HATPase_dom"/>
</dbReference>
<dbReference type="SUPFAM" id="SSF55874">
    <property type="entry name" value="ATPase domain of HSP90 chaperone/DNA topoisomerase II/histidine kinase"/>
    <property type="match status" value="1"/>
</dbReference>
<dbReference type="EMBL" id="DTGT01000168">
    <property type="protein sequence ID" value="HGH60726.1"/>
    <property type="molecule type" value="Genomic_DNA"/>
</dbReference>
<dbReference type="Pfam" id="PF02518">
    <property type="entry name" value="HATPase_c"/>
    <property type="match status" value="1"/>
</dbReference>
<keyword evidence="4" id="KW-0808">Transferase</keyword>
<keyword evidence="7" id="KW-0067">ATP-binding</keyword>
<evidence type="ECO:0000313" key="11">
    <source>
        <dbReference type="EMBL" id="HGH60726.1"/>
    </source>
</evidence>
<dbReference type="AlphaFoldDB" id="A0A7C4ARC0"/>
<dbReference type="InterPro" id="IPR003661">
    <property type="entry name" value="HisK_dim/P_dom"/>
</dbReference>
<keyword evidence="3" id="KW-0597">Phosphoprotein</keyword>
<dbReference type="InterPro" id="IPR004358">
    <property type="entry name" value="Sig_transdc_His_kin-like_C"/>
</dbReference>
<dbReference type="PRINTS" id="PR00344">
    <property type="entry name" value="BCTRLSENSOR"/>
</dbReference>
<protein>
    <recommendedName>
        <fullName evidence="2">histidine kinase</fullName>
        <ecNumber evidence="2">2.7.13.3</ecNumber>
    </recommendedName>
</protein>
<dbReference type="SMART" id="SM00387">
    <property type="entry name" value="HATPase_c"/>
    <property type="match status" value="1"/>
</dbReference>
<evidence type="ECO:0000256" key="1">
    <source>
        <dbReference type="ARBA" id="ARBA00000085"/>
    </source>
</evidence>
<keyword evidence="9" id="KW-0472">Membrane</keyword>